<reference evidence="9 10" key="1">
    <citation type="submission" date="2020-02" db="EMBL/GenBank/DDBJ databases">
        <title>Comparative genome analysis reveals the metabolism and evolution of the thermophilic archaeal genus Metallosphaera.</title>
        <authorList>
            <person name="Jiang C."/>
        </authorList>
    </citation>
    <scope>NUCLEOTIDE SEQUENCE [LARGE SCALE GENOMIC DNA]</scope>
    <source>
        <strain evidence="9 10">Ric-A</strain>
    </source>
</reference>
<dbReference type="Proteomes" id="UP000509301">
    <property type="component" value="Chromosome"/>
</dbReference>
<dbReference type="EC" id="3.6.1.31" evidence="8"/>
<keyword evidence="10" id="KW-1185">Reference proteome</keyword>
<organism evidence="9 10">
    <name type="scientific">Metallosphaera tengchongensis</name>
    <dbReference type="NCBI Taxonomy" id="1532350"/>
    <lineage>
        <taxon>Archaea</taxon>
        <taxon>Thermoproteota</taxon>
        <taxon>Thermoprotei</taxon>
        <taxon>Sulfolobales</taxon>
        <taxon>Sulfolobaceae</taxon>
        <taxon>Metallosphaera</taxon>
    </lineage>
</organism>
<dbReference type="GeneID" id="55640931"/>
<keyword evidence="3 8" id="KW-0028">Amino-acid biosynthesis</keyword>
<comment type="similarity">
    <text evidence="8">Belongs to the PRA-PH family.</text>
</comment>
<accession>A0A6N0NUY7</accession>
<dbReference type="AlphaFoldDB" id="A0A6N0NUY7"/>
<keyword evidence="8" id="KW-0963">Cytoplasm</keyword>
<dbReference type="SUPFAM" id="SSF101386">
    <property type="entry name" value="all-alpha NTP pyrophosphatases"/>
    <property type="match status" value="1"/>
</dbReference>
<evidence type="ECO:0000313" key="10">
    <source>
        <dbReference type="Proteomes" id="UP000509301"/>
    </source>
</evidence>
<dbReference type="PANTHER" id="PTHR42945">
    <property type="entry name" value="HISTIDINE BIOSYNTHESIS BIFUNCTIONAL PROTEIN"/>
    <property type="match status" value="1"/>
</dbReference>
<protein>
    <recommendedName>
        <fullName evidence="8">Phosphoribosyl-ATP pyrophosphatase</fullName>
        <shortName evidence="8">PRA-PH</shortName>
        <ecNumber evidence="8">3.6.1.31</ecNumber>
    </recommendedName>
</protein>
<comment type="catalytic activity">
    <reaction evidence="1 8">
        <text>1-(5-phospho-beta-D-ribosyl)-ATP + H2O = 1-(5-phospho-beta-D-ribosyl)-5'-AMP + diphosphate + H(+)</text>
        <dbReference type="Rhea" id="RHEA:22828"/>
        <dbReference type="ChEBI" id="CHEBI:15377"/>
        <dbReference type="ChEBI" id="CHEBI:15378"/>
        <dbReference type="ChEBI" id="CHEBI:33019"/>
        <dbReference type="ChEBI" id="CHEBI:59457"/>
        <dbReference type="ChEBI" id="CHEBI:73183"/>
        <dbReference type="EC" id="3.6.1.31"/>
    </reaction>
</comment>
<dbReference type="HAMAP" id="MF_01020">
    <property type="entry name" value="HisE"/>
    <property type="match status" value="1"/>
</dbReference>
<dbReference type="GO" id="GO:0000105">
    <property type="term" value="P:L-histidine biosynthetic process"/>
    <property type="evidence" value="ECO:0007669"/>
    <property type="project" value="UniProtKB-UniRule"/>
</dbReference>
<dbReference type="PANTHER" id="PTHR42945:SF1">
    <property type="entry name" value="HISTIDINE BIOSYNTHESIS BIFUNCTIONAL PROTEIN HIS7"/>
    <property type="match status" value="1"/>
</dbReference>
<evidence type="ECO:0000256" key="5">
    <source>
        <dbReference type="ARBA" id="ARBA00022801"/>
    </source>
</evidence>
<dbReference type="KEGG" id="mten:GWK48_03240"/>
<evidence type="ECO:0000256" key="1">
    <source>
        <dbReference type="ARBA" id="ARBA00001460"/>
    </source>
</evidence>
<dbReference type="Pfam" id="PF01503">
    <property type="entry name" value="PRA-PH"/>
    <property type="match status" value="1"/>
</dbReference>
<dbReference type="InterPro" id="IPR008179">
    <property type="entry name" value="HisE"/>
</dbReference>
<evidence type="ECO:0000256" key="4">
    <source>
        <dbReference type="ARBA" id="ARBA00022741"/>
    </source>
</evidence>
<keyword evidence="6 8" id="KW-0067">ATP-binding</keyword>
<proteinExistence type="inferred from homology"/>
<gene>
    <name evidence="8 9" type="primary">hisE</name>
    <name evidence="9" type="ORF">GWK48_03240</name>
</gene>
<evidence type="ECO:0000256" key="3">
    <source>
        <dbReference type="ARBA" id="ARBA00022605"/>
    </source>
</evidence>
<dbReference type="InterPro" id="IPR021130">
    <property type="entry name" value="PRib-ATP_PPHydrolase-like"/>
</dbReference>
<evidence type="ECO:0000256" key="7">
    <source>
        <dbReference type="ARBA" id="ARBA00023102"/>
    </source>
</evidence>
<dbReference type="GO" id="GO:0004636">
    <property type="term" value="F:phosphoribosyl-ATP diphosphatase activity"/>
    <property type="evidence" value="ECO:0007669"/>
    <property type="project" value="UniProtKB-UniRule"/>
</dbReference>
<evidence type="ECO:0000256" key="6">
    <source>
        <dbReference type="ARBA" id="ARBA00022840"/>
    </source>
</evidence>
<evidence type="ECO:0000256" key="8">
    <source>
        <dbReference type="HAMAP-Rule" id="MF_01020"/>
    </source>
</evidence>
<dbReference type="GO" id="GO:0005737">
    <property type="term" value="C:cytoplasm"/>
    <property type="evidence" value="ECO:0007669"/>
    <property type="project" value="UniProtKB-SubCell"/>
</dbReference>
<name>A0A6N0NUY7_9CREN</name>
<keyword evidence="5 8" id="KW-0378">Hydrolase</keyword>
<keyword evidence="4 8" id="KW-0547">Nucleotide-binding</keyword>
<keyword evidence="7 8" id="KW-0368">Histidine biosynthesis</keyword>
<dbReference type="OrthoDB" id="39686at2157"/>
<comment type="pathway">
    <text evidence="2 8">Amino-acid biosynthesis; L-histidine biosynthesis; L-histidine from 5-phospho-alpha-D-ribose 1-diphosphate: step 2/9.</text>
</comment>
<dbReference type="UniPathway" id="UPA00031">
    <property type="reaction ID" value="UER00007"/>
</dbReference>
<dbReference type="RefSeq" id="WP_174629551.1">
    <property type="nucleotide sequence ID" value="NZ_CP049074.1"/>
</dbReference>
<dbReference type="GO" id="GO:0005524">
    <property type="term" value="F:ATP binding"/>
    <property type="evidence" value="ECO:0007669"/>
    <property type="project" value="UniProtKB-KW"/>
</dbReference>
<dbReference type="Gene3D" id="1.10.287.1080">
    <property type="entry name" value="MazG-like"/>
    <property type="match status" value="1"/>
</dbReference>
<evidence type="ECO:0000313" key="9">
    <source>
        <dbReference type="EMBL" id="QKQ99538.1"/>
    </source>
</evidence>
<dbReference type="CDD" id="cd11534">
    <property type="entry name" value="NTP-PPase_HisIE_like"/>
    <property type="match status" value="1"/>
</dbReference>
<dbReference type="EMBL" id="CP049074">
    <property type="protein sequence ID" value="QKQ99538.1"/>
    <property type="molecule type" value="Genomic_DNA"/>
</dbReference>
<dbReference type="NCBIfam" id="TIGR03188">
    <property type="entry name" value="histidine_hisI"/>
    <property type="match status" value="1"/>
</dbReference>
<sequence>MSEVLGDLYSVIQKRLKEMPEQSYTASLVRKGKHYVARKVGEEAVEVVTASLAEGRERVISESADLLYHLLVLLALDGISLDEVYAELRRRMR</sequence>
<evidence type="ECO:0000256" key="2">
    <source>
        <dbReference type="ARBA" id="ARBA00005204"/>
    </source>
</evidence>
<comment type="subcellular location">
    <subcellularLocation>
        <location evidence="8">Cytoplasm</location>
    </subcellularLocation>
</comment>